<dbReference type="InterPro" id="IPR002110">
    <property type="entry name" value="Ankyrin_rpt"/>
</dbReference>
<keyword evidence="3" id="KW-1185">Reference proteome</keyword>
<name>A0A914GS12_GLORO</name>
<feature type="compositionally biased region" description="Low complexity" evidence="2">
    <location>
        <begin position="121"/>
        <end position="138"/>
    </location>
</feature>
<evidence type="ECO:0000313" key="3">
    <source>
        <dbReference type="Proteomes" id="UP000887572"/>
    </source>
</evidence>
<evidence type="ECO:0000313" key="4">
    <source>
        <dbReference type="WBParaSite" id="Gr19_v10_g10738.t4"/>
    </source>
</evidence>
<keyword evidence="1" id="KW-0040">ANK repeat</keyword>
<dbReference type="SUPFAM" id="SSF48403">
    <property type="entry name" value="Ankyrin repeat"/>
    <property type="match status" value="1"/>
</dbReference>
<dbReference type="PROSITE" id="PS50088">
    <property type="entry name" value="ANK_REPEAT"/>
    <property type="match status" value="1"/>
</dbReference>
<dbReference type="AlphaFoldDB" id="A0A914GS12"/>
<dbReference type="Pfam" id="PF12796">
    <property type="entry name" value="Ank_2"/>
    <property type="match status" value="1"/>
</dbReference>
<dbReference type="SMART" id="SM00248">
    <property type="entry name" value="ANK"/>
    <property type="match status" value="2"/>
</dbReference>
<feature type="region of interest" description="Disordered" evidence="2">
    <location>
        <begin position="1"/>
        <end position="138"/>
    </location>
</feature>
<feature type="repeat" description="ANK" evidence="1">
    <location>
        <begin position="360"/>
        <end position="392"/>
    </location>
</feature>
<dbReference type="PROSITE" id="PS50297">
    <property type="entry name" value="ANK_REP_REGION"/>
    <property type="match status" value="1"/>
</dbReference>
<dbReference type="WBParaSite" id="Gr19_v10_g10738.t4">
    <property type="protein sequence ID" value="Gr19_v10_g10738.t4"/>
    <property type="gene ID" value="Gr19_v10_g10738"/>
</dbReference>
<feature type="region of interest" description="Disordered" evidence="2">
    <location>
        <begin position="607"/>
        <end position="630"/>
    </location>
</feature>
<evidence type="ECO:0000256" key="2">
    <source>
        <dbReference type="SAM" id="MobiDB-lite"/>
    </source>
</evidence>
<organism evidence="3 4">
    <name type="scientific">Globodera rostochiensis</name>
    <name type="common">Golden nematode worm</name>
    <name type="synonym">Heterodera rostochiensis</name>
    <dbReference type="NCBI Taxonomy" id="31243"/>
    <lineage>
        <taxon>Eukaryota</taxon>
        <taxon>Metazoa</taxon>
        <taxon>Ecdysozoa</taxon>
        <taxon>Nematoda</taxon>
        <taxon>Chromadorea</taxon>
        <taxon>Rhabditida</taxon>
        <taxon>Tylenchina</taxon>
        <taxon>Tylenchomorpha</taxon>
        <taxon>Tylenchoidea</taxon>
        <taxon>Heteroderidae</taxon>
        <taxon>Heteroderinae</taxon>
        <taxon>Globodera</taxon>
    </lineage>
</organism>
<proteinExistence type="predicted"/>
<dbReference type="InterPro" id="IPR036770">
    <property type="entry name" value="Ankyrin_rpt-contain_sf"/>
</dbReference>
<dbReference type="Gene3D" id="1.25.40.20">
    <property type="entry name" value="Ankyrin repeat-containing domain"/>
    <property type="match status" value="1"/>
</dbReference>
<reference evidence="4" key="1">
    <citation type="submission" date="2022-11" db="UniProtKB">
        <authorList>
            <consortium name="WormBaseParasite"/>
        </authorList>
    </citation>
    <scope>IDENTIFICATION</scope>
</reference>
<feature type="compositionally biased region" description="Low complexity" evidence="2">
    <location>
        <begin position="104"/>
        <end position="113"/>
    </location>
</feature>
<protein>
    <submittedName>
        <fullName evidence="4">ANK_REP_REGION domain-containing protein</fullName>
    </submittedName>
</protein>
<evidence type="ECO:0000256" key="1">
    <source>
        <dbReference type="PROSITE-ProRule" id="PRU00023"/>
    </source>
</evidence>
<accession>A0A914GS12</accession>
<feature type="compositionally biased region" description="Basic residues" evidence="2">
    <location>
        <begin position="47"/>
        <end position="59"/>
    </location>
</feature>
<sequence length="630" mass="69361">MPTNHKKAPKIASSEALGDEADGRGGAEGSSRTSLVPSSGGVDASGKKKKSNKKKKKKAPPFADNDGAKVPKKNIVAGEEEEDSFGEKNKHRNSLTDSPLTGLSPSSAASNGDSADDTEVAKSSSKQSGSSSGTASNSSSNFYVVNAAPFSLPPPLPPPSSSFSAMCEQQQQNMHFLAEITEEENINEIEREYAYEILNNQKKHLIKQLGYNKWTEQLCRSIIAGDFRAFHRRFKMVMVCLRKRKPAQYGQLTDMQLASHVAEMVVDKFHNKEERTTILMILLANSDREAKCADRGHGYCRIAHMLLKLLGRKQLEKLLELSTAKAGKNALHLATATGQPCQVQVLLALTDIDANRFDLSMRAALHYAVERNNLDMVRLLMWYGADISLCHSCNAFFDPLQLSLCANPNSSVQHWLADRVDALSSKIRSFVRRLCARCFSVRTALSPVHFVRFGAAQRNNSQILRNCQLNLRANANRSSCSTLTQLLKQNAKSKIILFIVPVSFRTADKFSAASDPKIVHVEFPDNAYIVSTSVMYNSQTPAKALNNTVLSRKHNSHFYAFELSSSSCVEGLHKLMLNIKSNTGFSDDSRAVLLAIQAYLCVEQPAEIDNDGNNNNGNSGQRAKEKAKLD</sequence>
<dbReference type="Proteomes" id="UP000887572">
    <property type="component" value="Unplaced"/>
</dbReference>